<organism evidence="1">
    <name type="scientific">Arundo donax</name>
    <name type="common">Giant reed</name>
    <name type="synonym">Donax arundinaceus</name>
    <dbReference type="NCBI Taxonomy" id="35708"/>
    <lineage>
        <taxon>Eukaryota</taxon>
        <taxon>Viridiplantae</taxon>
        <taxon>Streptophyta</taxon>
        <taxon>Embryophyta</taxon>
        <taxon>Tracheophyta</taxon>
        <taxon>Spermatophyta</taxon>
        <taxon>Magnoliopsida</taxon>
        <taxon>Liliopsida</taxon>
        <taxon>Poales</taxon>
        <taxon>Poaceae</taxon>
        <taxon>PACMAD clade</taxon>
        <taxon>Arundinoideae</taxon>
        <taxon>Arundineae</taxon>
        <taxon>Arundo</taxon>
    </lineage>
</organism>
<name>A0A0A9ANW3_ARUDO</name>
<protein>
    <submittedName>
        <fullName evidence="1">Uncharacterized protein</fullName>
    </submittedName>
</protein>
<evidence type="ECO:0000313" key="1">
    <source>
        <dbReference type="EMBL" id="JAD51548.1"/>
    </source>
</evidence>
<sequence>MLLSPSDLFLSPNSSC</sequence>
<dbReference type="AlphaFoldDB" id="A0A0A9ANW3"/>
<accession>A0A0A9ANW3</accession>
<reference evidence="1" key="2">
    <citation type="journal article" date="2015" name="Data Brief">
        <title>Shoot transcriptome of the giant reed, Arundo donax.</title>
        <authorList>
            <person name="Barrero R.A."/>
            <person name="Guerrero F.D."/>
            <person name="Moolhuijzen P."/>
            <person name="Goolsby J.A."/>
            <person name="Tidwell J."/>
            <person name="Bellgard S.E."/>
            <person name="Bellgard M.I."/>
        </authorList>
    </citation>
    <scope>NUCLEOTIDE SEQUENCE</scope>
    <source>
        <tissue evidence="1">Shoot tissue taken approximately 20 cm above the soil surface</tissue>
    </source>
</reference>
<reference evidence="1" key="1">
    <citation type="submission" date="2014-09" db="EMBL/GenBank/DDBJ databases">
        <authorList>
            <person name="Magalhaes I.L.F."/>
            <person name="Oliveira U."/>
            <person name="Santos F.R."/>
            <person name="Vidigal T.H.D.A."/>
            <person name="Brescovit A.D."/>
            <person name="Santos A.J."/>
        </authorList>
    </citation>
    <scope>NUCLEOTIDE SEQUENCE</scope>
    <source>
        <tissue evidence="1">Shoot tissue taken approximately 20 cm above the soil surface</tissue>
    </source>
</reference>
<proteinExistence type="predicted"/>
<dbReference type="EMBL" id="GBRH01246347">
    <property type="protein sequence ID" value="JAD51548.1"/>
    <property type="molecule type" value="Transcribed_RNA"/>
</dbReference>